<keyword evidence="2" id="KW-1185">Reference proteome</keyword>
<gene>
    <name evidence="1" type="ordered locus">HF1_04550</name>
</gene>
<accession>E8ZH42</accession>
<name>E8ZH42_MYCHL</name>
<protein>
    <submittedName>
        <fullName evidence="1">Uncharacterized protein</fullName>
    </submittedName>
</protein>
<evidence type="ECO:0000313" key="2">
    <source>
        <dbReference type="Proteomes" id="UP000008637"/>
    </source>
</evidence>
<dbReference type="Proteomes" id="UP000008637">
    <property type="component" value="Chromosome"/>
</dbReference>
<dbReference type="HOGENOM" id="CLU_098620_1_0_14"/>
<organism evidence="1 2">
    <name type="scientific">Mycoplasma haemofelis (strain Langford 1)</name>
    <name type="common">Haemobartonella felis</name>
    <dbReference type="NCBI Taxonomy" id="941640"/>
    <lineage>
        <taxon>Bacteria</taxon>
        <taxon>Bacillati</taxon>
        <taxon>Mycoplasmatota</taxon>
        <taxon>Mollicutes</taxon>
        <taxon>Mycoplasmataceae</taxon>
        <taxon>Mycoplasma</taxon>
    </lineage>
</organism>
<dbReference type="OrthoDB" id="9822995at2"/>
<proteinExistence type="predicted"/>
<dbReference type="EMBL" id="FR773153">
    <property type="protein sequence ID" value="CBY92463.1"/>
    <property type="molecule type" value="Genomic_DNA"/>
</dbReference>
<evidence type="ECO:0000313" key="1">
    <source>
        <dbReference type="EMBL" id="CBY92463.1"/>
    </source>
</evidence>
<dbReference type="KEGG" id="mha:HF1_04550"/>
<sequence>MKTGIIASSGMAGVGVAAGGAYLMSQNNSPSIEQLISKSINKIPVNEDSGWTALWNTYKQENAGKGIGKDFWKLPEWKGSDNPANIPNSYKDRCSALLKESVSDDRDPKYLEFLKMCSRNKTMGDLLKGSTLLGTEEGNKDKWKAKFRNYQQGKKSDGSYPITGVVLEEGDQDTNDTHLKKLQDGCNSEWNKTITGRETNEYLEALKKWCSAEVVLS</sequence>
<dbReference type="AlphaFoldDB" id="E8ZH42"/>
<reference evidence="1 2" key="1">
    <citation type="journal article" date="2011" name="J. Bacteriol.">
        <title>Complete genome sequence of Mycoplasma haemofelis, a hemotropic mycoplasma.</title>
        <authorList>
            <person name="Barker E.N."/>
            <person name="Helps C.R."/>
            <person name="Peters I.R."/>
            <person name="Darby A.C."/>
            <person name="Radford A.D."/>
            <person name="Tasker S."/>
        </authorList>
    </citation>
    <scope>NUCLEOTIDE SEQUENCE [LARGE SCALE GENOMIC DNA]</scope>
    <source>
        <strain evidence="1 2">Langford 1</strain>
    </source>
</reference>